<evidence type="ECO:0000256" key="4">
    <source>
        <dbReference type="ARBA" id="ARBA00022643"/>
    </source>
</evidence>
<feature type="domain" description="Nitroreductase" evidence="9">
    <location>
        <begin position="32"/>
        <end position="176"/>
    </location>
</feature>
<protein>
    <recommendedName>
        <fullName evidence="8">Putative NAD(P)H nitroreductase</fullName>
        <ecNumber evidence="8">1.-.-.-</ecNumber>
    </recommendedName>
</protein>
<evidence type="ECO:0000256" key="3">
    <source>
        <dbReference type="ARBA" id="ARBA00022630"/>
    </source>
</evidence>
<keyword evidence="3 8" id="KW-0285">Flavoprotein</keyword>
<evidence type="ECO:0000259" key="9">
    <source>
        <dbReference type="Pfam" id="PF00881"/>
    </source>
</evidence>
<keyword evidence="7 8" id="KW-0520">NAD</keyword>
<evidence type="ECO:0000313" key="11">
    <source>
        <dbReference type="Proteomes" id="UP000709466"/>
    </source>
</evidence>
<gene>
    <name evidence="10" type="ORF">HCZ30_05820</name>
</gene>
<evidence type="ECO:0000256" key="1">
    <source>
        <dbReference type="ARBA" id="ARBA00001917"/>
    </source>
</evidence>
<dbReference type="InterPro" id="IPR000415">
    <property type="entry name" value="Nitroreductase-like"/>
</dbReference>
<dbReference type="EC" id="1.-.-.-" evidence="8"/>
<dbReference type="SUPFAM" id="SSF55469">
    <property type="entry name" value="FMN-dependent nitroreductase-like"/>
    <property type="match status" value="1"/>
</dbReference>
<keyword evidence="6 8" id="KW-0560">Oxidoreductase</keyword>
<dbReference type="RefSeq" id="WP_167637346.1">
    <property type="nucleotide sequence ID" value="NZ_JAATOP010000003.1"/>
</dbReference>
<proteinExistence type="inferred from homology"/>
<organism evidence="10 11">
    <name type="scientific">Marivivens donghaensis</name>
    <dbReference type="NCBI Taxonomy" id="1699413"/>
    <lineage>
        <taxon>Bacteria</taxon>
        <taxon>Pseudomonadati</taxon>
        <taxon>Pseudomonadota</taxon>
        <taxon>Alphaproteobacteria</taxon>
        <taxon>Rhodobacterales</taxon>
        <taxon>Paracoccaceae</taxon>
        <taxon>Marivivens group</taxon>
        <taxon>Marivivens</taxon>
    </lineage>
</organism>
<dbReference type="CDD" id="cd02135">
    <property type="entry name" value="YdjA-like"/>
    <property type="match status" value="1"/>
</dbReference>
<dbReference type="PANTHER" id="PTHR43821:SF1">
    <property type="entry name" value="NAD(P)H NITROREDUCTASE YDJA-RELATED"/>
    <property type="match status" value="1"/>
</dbReference>
<accession>A0ABX0VZ73</accession>
<dbReference type="InterPro" id="IPR026021">
    <property type="entry name" value="YdjA-like"/>
</dbReference>
<evidence type="ECO:0000256" key="8">
    <source>
        <dbReference type="PIRNR" id="PIRNR000232"/>
    </source>
</evidence>
<comment type="caution">
    <text evidence="10">The sequence shown here is derived from an EMBL/GenBank/DDBJ whole genome shotgun (WGS) entry which is preliminary data.</text>
</comment>
<evidence type="ECO:0000313" key="10">
    <source>
        <dbReference type="EMBL" id="NIY71952.1"/>
    </source>
</evidence>
<keyword evidence="4 8" id="KW-0288">FMN</keyword>
<evidence type="ECO:0000256" key="5">
    <source>
        <dbReference type="ARBA" id="ARBA00022857"/>
    </source>
</evidence>
<comment type="similarity">
    <text evidence="2 8">Belongs to the nitroreductase family.</text>
</comment>
<name>A0ABX0VZ73_9RHOB</name>
<dbReference type="Proteomes" id="UP000709466">
    <property type="component" value="Unassembled WGS sequence"/>
</dbReference>
<reference evidence="10 11" key="1">
    <citation type="submission" date="2020-03" db="EMBL/GenBank/DDBJ databases">
        <title>Bacterial isolates of synthetic phycosphere.</title>
        <authorList>
            <person name="Fu H."/>
            <person name="Moran M.A."/>
        </authorList>
    </citation>
    <scope>NUCLEOTIDE SEQUENCE [LARGE SCALE GENOMIC DNA]</scope>
    <source>
        <strain evidence="10 11">HF1</strain>
    </source>
</reference>
<dbReference type="PANTHER" id="PTHR43821">
    <property type="entry name" value="NAD(P)H NITROREDUCTASE YDJA-RELATED"/>
    <property type="match status" value="1"/>
</dbReference>
<dbReference type="Gene3D" id="3.40.109.10">
    <property type="entry name" value="NADH Oxidase"/>
    <property type="match status" value="1"/>
</dbReference>
<sequence>MSDITIKPLSKDDHVLDFLLTRRSRPAKMIKAPAPDRDALDTILTAAARTPDHGALVPWRFVVLEKKALENYADALQGAGERLGLAQADIDKPMGTYANSPMAVAVIASPVEAAKVPEAEQLYSAAAVCLSLVNAALATGWAASWVSGWHSHDPQFMNEQLGVAAHEKCVGIIHLGTEGGTPPERARPDLSKIVTWKSE</sequence>
<evidence type="ECO:0000256" key="2">
    <source>
        <dbReference type="ARBA" id="ARBA00007118"/>
    </source>
</evidence>
<evidence type="ECO:0000256" key="7">
    <source>
        <dbReference type="ARBA" id="ARBA00023027"/>
    </source>
</evidence>
<comment type="cofactor">
    <cofactor evidence="1 8">
        <name>FMN</name>
        <dbReference type="ChEBI" id="CHEBI:58210"/>
    </cofactor>
</comment>
<keyword evidence="11" id="KW-1185">Reference proteome</keyword>
<dbReference type="EMBL" id="JAATOP010000003">
    <property type="protein sequence ID" value="NIY71952.1"/>
    <property type="molecule type" value="Genomic_DNA"/>
</dbReference>
<evidence type="ECO:0000256" key="6">
    <source>
        <dbReference type="ARBA" id="ARBA00023002"/>
    </source>
</evidence>
<dbReference type="Pfam" id="PF00881">
    <property type="entry name" value="Nitroreductase"/>
    <property type="match status" value="1"/>
</dbReference>
<dbReference type="InterPro" id="IPR029479">
    <property type="entry name" value="Nitroreductase"/>
</dbReference>
<dbReference type="InterPro" id="IPR052530">
    <property type="entry name" value="NAD(P)H_nitroreductase"/>
</dbReference>
<dbReference type="PIRSF" id="PIRSF000232">
    <property type="entry name" value="YdjA"/>
    <property type="match status" value="1"/>
</dbReference>
<keyword evidence="5 8" id="KW-0521">NADP</keyword>